<keyword evidence="3" id="KW-0479">Metal-binding</keyword>
<keyword evidence="3" id="KW-0411">Iron-sulfur</keyword>
<evidence type="ECO:0000313" key="7">
    <source>
        <dbReference type="Proteomes" id="UP001595848"/>
    </source>
</evidence>
<evidence type="ECO:0000259" key="4">
    <source>
        <dbReference type="PROSITE" id="PS51085"/>
    </source>
</evidence>
<sequence length="256" mass="28419">MESKESVSPSGHGPEQAAAQHKALKVRVWRGADEGSFATYEVPWRENQTVLDVVTEIQRRIEPDLAYRFSCRVGVCGTCAMTVNGKPRWTCRTHVSRVERDGVIELEPMRNMPRIKDLVVDMTEFFDKWLKAGGRFIGKTTRKERPIAVDPASKERKLADAAIECINCGICYAACDVVEWNKDYLGPAALNRAWSLVNDVRHADIRGVIKQATADGGCNSCHTQGSCMTHCPVGLSPTGSIAGLKKRALLDLFRRD</sequence>
<gene>
    <name evidence="6" type="ORF">ACFOY1_15535</name>
</gene>
<comment type="cofactor">
    <cofactor evidence="3">
        <name>[2Fe-2S] cluster</name>
        <dbReference type="ChEBI" id="CHEBI:190135"/>
    </cofactor>
    <text evidence="3">Binds 1 [2Fe-2S] cluster.</text>
</comment>
<dbReference type="InterPro" id="IPR006058">
    <property type="entry name" value="2Fe2S_fd_BS"/>
</dbReference>
<keyword evidence="3" id="KW-0003">3Fe-4S</keyword>
<name>A0ABV8P2Y8_9BURK</name>
<dbReference type="InterPro" id="IPR004489">
    <property type="entry name" value="Succ_DH/fum_Rdtase_Fe-S"/>
</dbReference>
<dbReference type="PANTHER" id="PTHR11921">
    <property type="entry name" value="SUCCINATE DEHYDROGENASE IRON-SULFUR PROTEIN"/>
    <property type="match status" value="1"/>
</dbReference>
<dbReference type="InterPro" id="IPR001041">
    <property type="entry name" value="2Fe-2S_ferredoxin-type"/>
</dbReference>
<comment type="similarity">
    <text evidence="3">Belongs to the succinate dehydrogenase/fumarate reductase iron-sulfur protein family.</text>
</comment>
<evidence type="ECO:0000313" key="6">
    <source>
        <dbReference type="EMBL" id="MFC4202368.1"/>
    </source>
</evidence>
<evidence type="ECO:0000256" key="1">
    <source>
        <dbReference type="ARBA" id="ARBA00004894"/>
    </source>
</evidence>
<dbReference type="EC" id="1.3.5.1" evidence="3"/>
<dbReference type="CDD" id="cd00207">
    <property type="entry name" value="fer2"/>
    <property type="match status" value="1"/>
</dbReference>
<dbReference type="RefSeq" id="WP_217966106.1">
    <property type="nucleotide sequence ID" value="NZ_JAHTBN010000010.1"/>
</dbReference>
<comment type="caution">
    <text evidence="6">The sequence shown here is derived from an EMBL/GenBank/DDBJ whole genome shotgun (WGS) entry which is preliminary data.</text>
</comment>
<dbReference type="Pfam" id="PF13085">
    <property type="entry name" value="Fer2_3"/>
    <property type="match status" value="1"/>
</dbReference>
<dbReference type="NCBIfam" id="TIGR00384">
    <property type="entry name" value="dhsB"/>
    <property type="match status" value="1"/>
</dbReference>
<dbReference type="PROSITE" id="PS51379">
    <property type="entry name" value="4FE4S_FER_2"/>
    <property type="match status" value="1"/>
</dbReference>
<keyword evidence="3" id="KW-0001">2Fe-2S</keyword>
<reference evidence="7" key="1">
    <citation type="journal article" date="2019" name="Int. J. Syst. Evol. Microbiol.">
        <title>The Global Catalogue of Microorganisms (GCM) 10K type strain sequencing project: providing services to taxonomists for standard genome sequencing and annotation.</title>
        <authorList>
            <consortium name="The Broad Institute Genomics Platform"/>
            <consortium name="The Broad Institute Genome Sequencing Center for Infectious Disease"/>
            <person name="Wu L."/>
            <person name="Ma J."/>
        </authorList>
    </citation>
    <scope>NUCLEOTIDE SEQUENCE [LARGE SCALE GENOMIC DNA]</scope>
    <source>
        <strain evidence="7">LMG 24813</strain>
    </source>
</reference>
<organism evidence="6 7">
    <name type="scientific">Candidimonas humi</name>
    <dbReference type="NCBI Taxonomy" id="683355"/>
    <lineage>
        <taxon>Bacteria</taxon>
        <taxon>Pseudomonadati</taxon>
        <taxon>Pseudomonadota</taxon>
        <taxon>Betaproteobacteria</taxon>
        <taxon>Burkholderiales</taxon>
        <taxon>Alcaligenaceae</taxon>
        <taxon>Candidimonas</taxon>
    </lineage>
</organism>
<dbReference type="Pfam" id="PF13534">
    <property type="entry name" value="Fer4_17"/>
    <property type="match status" value="1"/>
</dbReference>
<keyword evidence="7" id="KW-1185">Reference proteome</keyword>
<dbReference type="PROSITE" id="PS51085">
    <property type="entry name" value="2FE2S_FER_2"/>
    <property type="match status" value="1"/>
</dbReference>
<proteinExistence type="inferred from homology"/>
<comment type="pathway">
    <text evidence="1">Carbohydrate metabolism; tricarboxylic acid cycle; fumarate from succinate (bacterial route): step 1/1.</text>
</comment>
<comment type="cofactor">
    <cofactor evidence="3">
        <name>[4Fe-4S] cluster</name>
        <dbReference type="ChEBI" id="CHEBI:49883"/>
    </cofactor>
    <text evidence="3">Binds 1 [4Fe-4S] cluster.</text>
</comment>
<feature type="domain" description="4Fe-4S ferredoxin-type" evidence="5">
    <location>
        <begin position="155"/>
        <end position="183"/>
    </location>
</feature>
<dbReference type="Proteomes" id="UP001595848">
    <property type="component" value="Unassembled WGS sequence"/>
</dbReference>
<comment type="catalytic activity">
    <reaction evidence="3">
        <text>a quinone + succinate = fumarate + a quinol</text>
        <dbReference type="Rhea" id="RHEA:40523"/>
        <dbReference type="ChEBI" id="CHEBI:24646"/>
        <dbReference type="ChEBI" id="CHEBI:29806"/>
        <dbReference type="ChEBI" id="CHEBI:30031"/>
        <dbReference type="ChEBI" id="CHEBI:132124"/>
        <dbReference type="EC" id="1.3.5.1"/>
    </reaction>
</comment>
<accession>A0ABV8P2Y8</accession>
<evidence type="ECO:0000256" key="3">
    <source>
        <dbReference type="RuleBase" id="RU361237"/>
    </source>
</evidence>
<dbReference type="PROSITE" id="PS00197">
    <property type="entry name" value="2FE2S_FER_1"/>
    <property type="match status" value="1"/>
</dbReference>
<keyword evidence="3" id="KW-0004">4Fe-4S</keyword>
<evidence type="ECO:0000259" key="5">
    <source>
        <dbReference type="PROSITE" id="PS51379"/>
    </source>
</evidence>
<dbReference type="EMBL" id="JBHSBV010000005">
    <property type="protein sequence ID" value="MFC4202368.1"/>
    <property type="molecule type" value="Genomic_DNA"/>
</dbReference>
<dbReference type="InterPro" id="IPR025192">
    <property type="entry name" value="Succ_DH/fum_Rdtase_N"/>
</dbReference>
<dbReference type="InterPro" id="IPR017896">
    <property type="entry name" value="4Fe4S_Fe-S-bd"/>
</dbReference>
<feature type="domain" description="2Fe-2S ferredoxin-type" evidence="4">
    <location>
        <begin position="24"/>
        <end position="110"/>
    </location>
</feature>
<dbReference type="PANTHER" id="PTHR11921:SF29">
    <property type="entry name" value="SUCCINATE DEHYDROGENASE [UBIQUINONE] IRON-SULFUR SUBUNIT, MITOCHONDRIAL"/>
    <property type="match status" value="1"/>
</dbReference>
<evidence type="ECO:0000256" key="2">
    <source>
        <dbReference type="ARBA" id="ARBA00022131"/>
    </source>
</evidence>
<comment type="cofactor">
    <cofactor evidence="3">
        <name>[3Fe-4S] cluster</name>
        <dbReference type="ChEBI" id="CHEBI:21137"/>
    </cofactor>
    <text evidence="3">Binds 1 [3Fe-4S] cluster.</text>
</comment>
<keyword evidence="3" id="KW-0408">Iron</keyword>
<dbReference type="InterPro" id="IPR050573">
    <property type="entry name" value="SDH/FRD_Iron-Sulfur"/>
</dbReference>
<protein>
    <recommendedName>
        <fullName evidence="2 3">Succinate dehydrogenase iron-sulfur subunit</fullName>
        <ecNumber evidence="3">1.3.5.1</ecNumber>
    </recommendedName>
</protein>